<keyword evidence="1" id="KW-1133">Transmembrane helix</keyword>
<comment type="caution">
    <text evidence="2">The sequence shown here is derived from an EMBL/GenBank/DDBJ whole genome shotgun (WGS) entry which is preliminary data.</text>
</comment>
<proteinExistence type="predicted"/>
<dbReference type="EMBL" id="JAWDKC010000006">
    <property type="protein sequence ID" value="MDV0444650.1"/>
    <property type="molecule type" value="Genomic_DNA"/>
</dbReference>
<evidence type="ECO:0000256" key="1">
    <source>
        <dbReference type="SAM" id="Phobius"/>
    </source>
</evidence>
<keyword evidence="3" id="KW-1185">Reference proteome</keyword>
<reference evidence="2 3" key="1">
    <citation type="submission" date="2023-06" db="EMBL/GenBank/DDBJ databases">
        <title>Genome sequence of Methanimicrococcus sp. At1.</title>
        <authorList>
            <person name="Protasov E."/>
            <person name="Platt K."/>
            <person name="Poehlein A."/>
            <person name="Daniel R."/>
            <person name="Brune A."/>
        </authorList>
    </citation>
    <scope>NUCLEOTIDE SEQUENCE [LARGE SCALE GENOMIC DNA]</scope>
    <source>
        <strain evidence="2 3">At1</strain>
    </source>
</reference>
<protein>
    <submittedName>
        <fullName evidence="2">Uncharacterized protein</fullName>
    </submittedName>
</protein>
<dbReference type="Proteomes" id="UP001272052">
    <property type="component" value="Unassembled WGS sequence"/>
</dbReference>
<gene>
    <name evidence="2" type="ORF">MmiAt1_01820</name>
</gene>
<keyword evidence="1" id="KW-0472">Membrane</keyword>
<sequence length="73" mass="8856">MVFMIYIDNPDSLMFFYLSVFCLSVFYLFVCGLFMAYISEPYFVLHILLLFRNHFTSVFTKVMRFFKCLMKTN</sequence>
<name>A0ABU3VMS0_9EURY</name>
<accession>A0ABU3VMS0</accession>
<feature type="transmembrane region" description="Helical" evidence="1">
    <location>
        <begin position="12"/>
        <end position="37"/>
    </location>
</feature>
<evidence type="ECO:0000313" key="3">
    <source>
        <dbReference type="Proteomes" id="UP001272052"/>
    </source>
</evidence>
<evidence type="ECO:0000313" key="2">
    <source>
        <dbReference type="EMBL" id="MDV0444650.1"/>
    </source>
</evidence>
<organism evidence="2 3">
    <name type="scientific">Methanimicrococcus hacksteinii</name>
    <dbReference type="NCBI Taxonomy" id="3028293"/>
    <lineage>
        <taxon>Archaea</taxon>
        <taxon>Methanobacteriati</taxon>
        <taxon>Methanobacteriota</taxon>
        <taxon>Stenosarchaea group</taxon>
        <taxon>Methanomicrobia</taxon>
        <taxon>Methanosarcinales</taxon>
        <taxon>Methanosarcinaceae</taxon>
        <taxon>Methanimicrococcus</taxon>
    </lineage>
</organism>
<keyword evidence="1" id="KW-0812">Transmembrane</keyword>